<comment type="caution">
    <text evidence="1">The sequence shown here is derived from an EMBL/GenBank/DDBJ whole genome shotgun (WGS) entry which is preliminary data.</text>
</comment>
<dbReference type="SUPFAM" id="SSF53474">
    <property type="entry name" value="alpha/beta-Hydrolases"/>
    <property type="match status" value="1"/>
</dbReference>
<dbReference type="InterPro" id="IPR029058">
    <property type="entry name" value="AB_hydrolase_fold"/>
</dbReference>
<protein>
    <submittedName>
        <fullName evidence="1">Uncharacterized protein</fullName>
    </submittedName>
</protein>
<name>A0A921K1W5_9LACO</name>
<dbReference type="EMBL" id="DYXG01000125">
    <property type="protein sequence ID" value="HJE98378.1"/>
    <property type="molecule type" value="Genomic_DNA"/>
</dbReference>
<dbReference type="Proteomes" id="UP000707535">
    <property type="component" value="Unassembled WGS sequence"/>
</dbReference>
<reference evidence="1" key="1">
    <citation type="journal article" date="2021" name="PeerJ">
        <title>Extensive microbial diversity within the chicken gut microbiome revealed by metagenomics and culture.</title>
        <authorList>
            <person name="Gilroy R."/>
            <person name="Ravi A."/>
            <person name="Getino M."/>
            <person name="Pursley I."/>
            <person name="Horton D.L."/>
            <person name="Alikhan N.F."/>
            <person name="Baker D."/>
            <person name="Gharbi K."/>
            <person name="Hall N."/>
            <person name="Watson M."/>
            <person name="Adriaenssens E.M."/>
            <person name="Foster-Nyarko E."/>
            <person name="Jarju S."/>
            <person name="Secka A."/>
            <person name="Antonio M."/>
            <person name="Oren A."/>
            <person name="Chaudhuri R.R."/>
            <person name="La Ragione R."/>
            <person name="Hildebrand F."/>
            <person name="Pallen M.J."/>
        </authorList>
    </citation>
    <scope>NUCLEOTIDE SEQUENCE</scope>
    <source>
        <strain evidence="1">CHK174-6876</strain>
    </source>
</reference>
<reference evidence="1" key="2">
    <citation type="submission" date="2021-09" db="EMBL/GenBank/DDBJ databases">
        <authorList>
            <person name="Gilroy R."/>
        </authorList>
    </citation>
    <scope>NUCLEOTIDE SEQUENCE</scope>
    <source>
        <strain evidence="1">CHK174-6876</strain>
    </source>
</reference>
<proteinExistence type="predicted"/>
<evidence type="ECO:0000313" key="1">
    <source>
        <dbReference type="EMBL" id="HJE98378.1"/>
    </source>
</evidence>
<accession>A0A921K1W5</accession>
<dbReference type="Gene3D" id="3.40.50.1820">
    <property type="entry name" value="alpha/beta hydrolase"/>
    <property type="match status" value="1"/>
</dbReference>
<dbReference type="AlphaFoldDB" id="A0A921K1W5"/>
<organism evidence="1 2">
    <name type="scientific">Ligilactobacillus acidipiscis</name>
    <dbReference type="NCBI Taxonomy" id="89059"/>
    <lineage>
        <taxon>Bacteria</taxon>
        <taxon>Bacillati</taxon>
        <taxon>Bacillota</taxon>
        <taxon>Bacilli</taxon>
        <taxon>Lactobacillales</taxon>
        <taxon>Lactobacillaceae</taxon>
        <taxon>Ligilactobacillus</taxon>
    </lineage>
</organism>
<gene>
    <name evidence="1" type="ORF">K8V00_12250</name>
</gene>
<evidence type="ECO:0000313" key="2">
    <source>
        <dbReference type="Proteomes" id="UP000707535"/>
    </source>
</evidence>
<sequence length="225" mass="24860">MTKWNTLTESERVHFVKLGYINYGYGDKVKKYGYVAGKVNDPKTGQQAYIVTPNNPKSKNFDPKKVKNVTVLYRGSTGANKLLQKNQTGHDARRDWVQNDIPAAVGIFNNVSAANLQKFSQTTSAGFPLSSYAIALQTVDQGTPQMHASAQTLHQVLKHYPQAQVDVYGHSLGSMNGQYALAHTSQAEAKRIRAAYLYEEPNVYSLLNSKEKSGLINSKTASLTM</sequence>